<sequence>MEKVKGTVQFGKGSVKPINTKELPMDLTIEELADICVRKGVSVKITLSEKGADNG</sequence>
<name>A0A0F9Q214_9ZZZZ</name>
<evidence type="ECO:0000313" key="1">
    <source>
        <dbReference type="EMBL" id="KKN37960.1"/>
    </source>
</evidence>
<comment type="caution">
    <text evidence="1">The sequence shown here is derived from an EMBL/GenBank/DDBJ whole genome shotgun (WGS) entry which is preliminary data.</text>
</comment>
<accession>A0A0F9Q214</accession>
<proteinExistence type="predicted"/>
<reference evidence="1" key="1">
    <citation type="journal article" date="2015" name="Nature">
        <title>Complex archaea that bridge the gap between prokaryotes and eukaryotes.</title>
        <authorList>
            <person name="Spang A."/>
            <person name="Saw J.H."/>
            <person name="Jorgensen S.L."/>
            <person name="Zaremba-Niedzwiedzka K."/>
            <person name="Martijn J."/>
            <person name="Lind A.E."/>
            <person name="van Eijk R."/>
            <person name="Schleper C."/>
            <person name="Guy L."/>
            <person name="Ettema T.J."/>
        </authorList>
    </citation>
    <scope>NUCLEOTIDE SEQUENCE</scope>
</reference>
<dbReference type="AlphaFoldDB" id="A0A0F9Q214"/>
<gene>
    <name evidence="1" type="ORF">LCGC14_0758020</name>
</gene>
<protein>
    <submittedName>
        <fullName evidence="1">Uncharacterized protein</fullName>
    </submittedName>
</protein>
<organism evidence="1">
    <name type="scientific">marine sediment metagenome</name>
    <dbReference type="NCBI Taxonomy" id="412755"/>
    <lineage>
        <taxon>unclassified sequences</taxon>
        <taxon>metagenomes</taxon>
        <taxon>ecological metagenomes</taxon>
    </lineage>
</organism>
<dbReference type="EMBL" id="LAZR01001859">
    <property type="protein sequence ID" value="KKN37960.1"/>
    <property type="molecule type" value="Genomic_DNA"/>
</dbReference>